<organism evidence="3 4">
    <name type="scientific">Zalerion maritima</name>
    <dbReference type="NCBI Taxonomy" id="339359"/>
    <lineage>
        <taxon>Eukaryota</taxon>
        <taxon>Fungi</taxon>
        <taxon>Dikarya</taxon>
        <taxon>Ascomycota</taxon>
        <taxon>Pezizomycotina</taxon>
        <taxon>Sordariomycetes</taxon>
        <taxon>Lulworthiomycetidae</taxon>
        <taxon>Lulworthiales</taxon>
        <taxon>Lulworthiaceae</taxon>
        <taxon>Zalerion</taxon>
    </lineage>
</organism>
<feature type="compositionally biased region" description="Pro residues" evidence="1">
    <location>
        <begin position="46"/>
        <end position="56"/>
    </location>
</feature>
<keyword evidence="2" id="KW-0472">Membrane</keyword>
<feature type="region of interest" description="Disordered" evidence="1">
    <location>
        <begin position="27"/>
        <end position="65"/>
    </location>
</feature>
<keyword evidence="4" id="KW-1185">Reference proteome</keyword>
<comment type="caution">
    <text evidence="3">The sequence shown here is derived from an EMBL/GenBank/DDBJ whole genome shotgun (WGS) entry which is preliminary data.</text>
</comment>
<feature type="transmembrane region" description="Helical" evidence="2">
    <location>
        <begin position="208"/>
        <end position="227"/>
    </location>
</feature>
<feature type="transmembrane region" description="Helical" evidence="2">
    <location>
        <begin position="73"/>
        <end position="98"/>
    </location>
</feature>
<gene>
    <name evidence="3" type="ORF">MKZ38_008078</name>
</gene>
<accession>A0AAD5RUD1</accession>
<keyword evidence="2" id="KW-0812">Transmembrane</keyword>
<dbReference type="EMBL" id="JAKWBI020000054">
    <property type="protein sequence ID" value="KAJ2904405.1"/>
    <property type="molecule type" value="Genomic_DNA"/>
</dbReference>
<feature type="transmembrane region" description="Helical" evidence="2">
    <location>
        <begin position="308"/>
        <end position="329"/>
    </location>
</feature>
<evidence type="ECO:0000256" key="2">
    <source>
        <dbReference type="SAM" id="Phobius"/>
    </source>
</evidence>
<keyword evidence="2" id="KW-1133">Transmembrane helix</keyword>
<evidence type="ECO:0000256" key="1">
    <source>
        <dbReference type="SAM" id="MobiDB-lite"/>
    </source>
</evidence>
<sequence length="416" mass="46323">MADLGDEGFAKTQSLYALSVLSPHDVSEPDTRNLLGPDPTSIHPPAGTPPSNPNHLPPRSFKRGKRRSTAARTLWQATTLLLFTGIPLVCGVIMYLVLYPHTNSMTDDGMSYCSTSTLDPDILVDLQLSFEQARIIDITWNIVLGRGIQGIVAVIAYRLATQTLVRIGEVTPVPYDFFISAAFFPTSLTSILPFCAGMWGIKGWRPKAAVSWLVLTIILVLAVPLLFDAMTGYVQAQDYMAKLDEGWAPYWKWYVHVDYEDGPPYWNKTSEAWILPSSFADDPSNFACMPKVEEDDGLVSYRWGMSFAIFQATIFTLIAWGLGSWGLWMDARHNCQQQRKGRKLNKYSAIYDLGGAMKEEIGPNGGAYSGTEMAKALKKRDPVMYTLEESDDGTARLRLSTELGGKLRLSFDRAYK</sequence>
<reference evidence="3" key="1">
    <citation type="submission" date="2022-07" db="EMBL/GenBank/DDBJ databases">
        <title>Draft genome sequence of Zalerion maritima ATCC 34329, a (micro)plastics degrading marine fungus.</title>
        <authorList>
            <person name="Paco A."/>
            <person name="Goncalves M.F.M."/>
            <person name="Rocha-Santos T.A.P."/>
            <person name="Alves A."/>
        </authorList>
    </citation>
    <scope>NUCLEOTIDE SEQUENCE</scope>
    <source>
        <strain evidence="3">ATCC 34329</strain>
    </source>
</reference>
<name>A0AAD5RUD1_9PEZI</name>
<protein>
    <submittedName>
        <fullName evidence="3">Uncharacterized protein</fullName>
    </submittedName>
</protein>
<feature type="transmembrane region" description="Helical" evidence="2">
    <location>
        <begin position="177"/>
        <end position="201"/>
    </location>
</feature>
<evidence type="ECO:0000313" key="3">
    <source>
        <dbReference type="EMBL" id="KAJ2904405.1"/>
    </source>
</evidence>
<evidence type="ECO:0000313" key="4">
    <source>
        <dbReference type="Proteomes" id="UP001201980"/>
    </source>
</evidence>
<dbReference type="Proteomes" id="UP001201980">
    <property type="component" value="Unassembled WGS sequence"/>
</dbReference>
<proteinExistence type="predicted"/>
<dbReference type="AlphaFoldDB" id="A0AAD5RUD1"/>